<proteinExistence type="predicted"/>
<dbReference type="Proteomes" id="UP000887116">
    <property type="component" value="Unassembled WGS sequence"/>
</dbReference>
<dbReference type="AlphaFoldDB" id="A0A8X6J0X3"/>
<keyword evidence="2" id="KW-1185">Reference proteome</keyword>
<evidence type="ECO:0000313" key="1">
    <source>
        <dbReference type="EMBL" id="GFR32299.1"/>
    </source>
</evidence>
<name>A0A8X6J0X3_TRICU</name>
<reference evidence="1" key="1">
    <citation type="submission" date="2020-07" db="EMBL/GenBank/DDBJ databases">
        <title>Multicomponent nature underlies the extraordinary mechanical properties of spider dragline silk.</title>
        <authorList>
            <person name="Kono N."/>
            <person name="Nakamura H."/>
            <person name="Mori M."/>
            <person name="Yoshida Y."/>
            <person name="Ohtoshi R."/>
            <person name="Malay A.D."/>
            <person name="Moran D.A.P."/>
            <person name="Tomita M."/>
            <person name="Numata K."/>
            <person name="Arakawa K."/>
        </authorList>
    </citation>
    <scope>NUCLEOTIDE SEQUENCE</scope>
</reference>
<gene>
    <name evidence="1" type="primary">AVEN_65144_1</name>
    <name evidence="1" type="ORF">TNCT_237621</name>
</gene>
<accession>A0A8X6J0X3</accession>
<comment type="caution">
    <text evidence="1">The sequence shown here is derived from an EMBL/GenBank/DDBJ whole genome shotgun (WGS) entry which is preliminary data.</text>
</comment>
<sequence>MCKLNLLRIITSIIKGEDFKSLLFNNPEKLVKDQSLFENVLESVENLISDKYKQQQLQYEDFDNLENQINEEILNKSGETEGIANEGVSKNDLSNYVFESVGQSLLMGQDIEVSTDLQKRICYETLINLGALVHDHKNHIQITHNGDQHTPRINSLVEGVKGSKLLSIAHDLY</sequence>
<protein>
    <submittedName>
        <fullName evidence="1">ANK_REP_REGION domain-containing protein</fullName>
    </submittedName>
</protein>
<evidence type="ECO:0000313" key="2">
    <source>
        <dbReference type="Proteomes" id="UP000887116"/>
    </source>
</evidence>
<dbReference type="EMBL" id="BMAO01039557">
    <property type="protein sequence ID" value="GFR32299.1"/>
    <property type="molecule type" value="Genomic_DNA"/>
</dbReference>
<organism evidence="1 2">
    <name type="scientific">Trichonephila clavata</name>
    <name type="common">Joro spider</name>
    <name type="synonym">Nephila clavata</name>
    <dbReference type="NCBI Taxonomy" id="2740835"/>
    <lineage>
        <taxon>Eukaryota</taxon>
        <taxon>Metazoa</taxon>
        <taxon>Ecdysozoa</taxon>
        <taxon>Arthropoda</taxon>
        <taxon>Chelicerata</taxon>
        <taxon>Arachnida</taxon>
        <taxon>Araneae</taxon>
        <taxon>Araneomorphae</taxon>
        <taxon>Entelegynae</taxon>
        <taxon>Araneoidea</taxon>
        <taxon>Nephilidae</taxon>
        <taxon>Trichonephila</taxon>
    </lineage>
</organism>